<name>A0ACA9N2F7_9GLOM</name>
<evidence type="ECO:0000313" key="1">
    <source>
        <dbReference type="EMBL" id="CAG8629740.1"/>
    </source>
</evidence>
<keyword evidence="2" id="KW-1185">Reference proteome</keyword>
<reference evidence="1" key="1">
    <citation type="submission" date="2021-06" db="EMBL/GenBank/DDBJ databases">
        <authorList>
            <person name="Kallberg Y."/>
            <person name="Tangrot J."/>
            <person name="Rosling A."/>
        </authorList>
    </citation>
    <scope>NUCLEOTIDE SEQUENCE</scope>
    <source>
        <strain evidence="1">CL356</strain>
    </source>
</reference>
<dbReference type="Proteomes" id="UP000789525">
    <property type="component" value="Unassembled WGS sequence"/>
</dbReference>
<proteinExistence type="predicted"/>
<gene>
    <name evidence="1" type="ORF">ACOLOM_LOCUS7591</name>
</gene>
<evidence type="ECO:0000313" key="2">
    <source>
        <dbReference type="Proteomes" id="UP000789525"/>
    </source>
</evidence>
<protein>
    <submittedName>
        <fullName evidence="1">7940_t:CDS:1</fullName>
    </submittedName>
</protein>
<sequence length="130" mass="15177">MVKDMTPFPDQDMIHNNLVRAKFRSKIDLSDVYKQVCVKPDDVWKTAFSMPVGTFISQVLQQGDCNRPSTFQRLCTHVFRECIGRGVHPYIDDIHVYLDTTKEHEDLLCYMFKALYPKNSKVKIFNSVIE</sequence>
<organism evidence="1 2">
    <name type="scientific">Acaulospora colombiana</name>
    <dbReference type="NCBI Taxonomy" id="27376"/>
    <lineage>
        <taxon>Eukaryota</taxon>
        <taxon>Fungi</taxon>
        <taxon>Fungi incertae sedis</taxon>
        <taxon>Mucoromycota</taxon>
        <taxon>Glomeromycotina</taxon>
        <taxon>Glomeromycetes</taxon>
        <taxon>Diversisporales</taxon>
        <taxon>Acaulosporaceae</taxon>
        <taxon>Acaulospora</taxon>
    </lineage>
</organism>
<accession>A0ACA9N2F7</accession>
<dbReference type="EMBL" id="CAJVPT010017909">
    <property type="protein sequence ID" value="CAG8629740.1"/>
    <property type="molecule type" value="Genomic_DNA"/>
</dbReference>
<comment type="caution">
    <text evidence="1">The sequence shown here is derived from an EMBL/GenBank/DDBJ whole genome shotgun (WGS) entry which is preliminary data.</text>
</comment>